<dbReference type="GO" id="GO:0004185">
    <property type="term" value="F:serine-type carboxypeptidase activity"/>
    <property type="evidence" value="ECO:0007669"/>
    <property type="project" value="InterPro"/>
</dbReference>
<dbReference type="Gene3D" id="3.40.710.10">
    <property type="entry name" value="DD-peptidase/beta-lactamase superfamily"/>
    <property type="match status" value="2"/>
</dbReference>
<feature type="region of interest" description="Disordered" evidence="3">
    <location>
        <begin position="48"/>
        <end position="76"/>
    </location>
</feature>
<evidence type="ECO:0000256" key="1">
    <source>
        <dbReference type="ARBA" id="ARBA00006096"/>
    </source>
</evidence>
<keyword evidence="4" id="KW-0732">Signal</keyword>
<keyword evidence="6" id="KW-1185">Reference proteome</keyword>
<proteinExistence type="inferred from homology"/>
<dbReference type="NCBIfam" id="TIGR00666">
    <property type="entry name" value="PBP4"/>
    <property type="match status" value="1"/>
</dbReference>
<evidence type="ECO:0000256" key="3">
    <source>
        <dbReference type="SAM" id="MobiDB-lite"/>
    </source>
</evidence>
<keyword evidence="5" id="KW-0645">Protease</keyword>
<evidence type="ECO:0000313" key="5">
    <source>
        <dbReference type="EMBL" id="OKL47980.1"/>
    </source>
</evidence>
<name>A0A1Q5PLR2_9ACTO</name>
<dbReference type="GO" id="GO:0006508">
    <property type="term" value="P:proteolysis"/>
    <property type="evidence" value="ECO:0007669"/>
    <property type="project" value="InterPro"/>
</dbReference>
<dbReference type="OrthoDB" id="56883at2"/>
<dbReference type="EMBL" id="MQSV01000003">
    <property type="protein sequence ID" value="OKL47980.1"/>
    <property type="molecule type" value="Genomic_DNA"/>
</dbReference>
<dbReference type="STRING" id="1921764.BSR28_05665"/>
<dbReference type="Pfam" id="PF02113">
    <property type="entry name" value="Peptidase_S13"/>
    <property type="match status" value="2"/>
</dbReference>
<dbReference type="PANTHER" id="PTHR30023">
    <property type="entry name" value="D-ALANYL-D-ALANINE CARBOXYPEPTIDASE"/>
    <property type="match status" value="1"/>
</dbReference>
<dbReference type="PRINTS" id="PR00922">
    <property type="entry name" value="DADACBPTASE3"/>
</dbReference>
<dbReference type="InterPro" id="IPR000667">
    <property type="entry name" value="Peptidase_S13"/>
</dbReference>
<comment type="caution">
    <text evidence="5">The sequence shown here is derived from an EMBL/GenBank/DDBJ whole genome shotgun (WGS) entry which is preliminary data.</text>
</comment>
<dbReference type="AlphaFoldDB" id="A0A1Q5PLR2"/>
<keyword evidence="5" id="KW-0121">Carboxypeptidase</keyword>
<dbReference type="Proteomes" id="UP000186785">
    <property type="component" value="Unassembled WGS sequence"/>
</dbReference>
<dbReference type="InterPro" id="IPR012338">
    <property type="entry name" value="Beta-lactam/transpept-like"/>
</dbReference>
<comment type="similarity">
    <text evidence="1">Belongs to the peptidase S13 family.</text>
</comment>
<evidence type="ECO:0000256" key="4">
    <source>
        <dbReference type="SAM" id="SignalP"/>
    </source>
</evidence>
<dbReference type="SUPFAM" id="SSF56601">
    <property type="entry name" value="beta-lactamase/transpeptidase-like"/>
    <property type="match status" value="1"/>
</dbReference>
<dbReference type="RefSeq" id="WP_073709339.1">
    <property type="nucleotide sequence ID" value="NZ_MQSU01000003.1"/>
</dbReference>
<feature type="signal peptide" evidence="4">
    <location>
        <begin position="1"/>
        <end position="24"/>
    </location>
</feature>
<feature type="chain" id="PRO_5038411214" evidence="4">
    <location>
        <begin position="25"/>
        <end position="483"/>
    </location>
</feature>
<organism evidence="5 6">
    <name type="scientific">Boudabousia liubingyangii</name>
    <dbReference type="NCBI Taxonomy" id="1921764"/>
    <lineage>
        <taxon>Bacteria</taxon>
        <taxon>Bacillati</taxon>
        <taxon>Actinomycetota</taxon>
        <taxon>Actinomycetes</taxon>
        <taxon>Actinomycetales</taxon>
        <taxon>Actinomycetaceae</taxon>
        <taxon>Boudabousia</taxon>
    </lineage>
</organism>
<evidence type="ECO:0000256" key="2">
    <source>
        <dbReference type="ARBA" id="ARBA00022801"/>
    </source>
</evidence>
<dbReference type="GO" id="GO:0000270">
    <property type="term" value="P:peptidoglycan metabolic process"/>
    <property type="evidence" value="ECO:0007669"/>
    <property type="project" value="TreeGrafter"/>
</dbReference>
<sequence>MQKRQLIAALSGAALALGMGGYLAADAYDAVPGFLTLKPAPQLPPVPTPEAWVPYQSDQTPEAAAQATPAEAPSPEQLAPITQKLENKIKQAKGKVAIVVTDTQTGQNWIEINAKEPMIPASTTKLYTISTAAELLPPDGTFKTETYLSGHELYLKSNGDLLLSADKGGGNQIGTYRAAGYAGLGDLARQTAPKLKKLGAPITLVLDDTAINGPERNGAWGAQGIQNYSGNTTDMAVLEGRTNPQKAQVFNLYPQAQALRVFADALKAEGISIANEPDQAGPAAVPKIKIGIVPDGLAPLASVTSDTNENIWRFLEKTSDNTLSEQYCRILAGPLKVVPNYEAPAQAMVNYLKQQGVNTEGVSLKDCSGLNHDNRVTAASLTSLLNHDLKNPKLSFLPTLLPVSGWDGTLTNRMIAGQAAAGQVRAKTGSLPGVSALAGYLRTQDGHLLSFALLADNFEEGAVWEVRGAMDQFLNELSTVRKK</sequence>
<dbReference type="PANTHER" id="PTHR30023:SF0">
    <property type="entry name" value="PENICILLIN-SENSITIVE CARBOXYPEPTIDASE A"/>
    <property type="match status" value="1"/>
</dbReference>
<evidence type="ECO:0000313" key="6">
    <source>
        <dbReference type="Proteomes" id="UP000186785"/>
    </source>
</evidence>
<accession>A0A1Q5PLR2</accession>
<feature type="compositionally biased region" description="Low complexity" evidence="3">
    <location>
        <begin position="59"/>
        <end position="76"/>
    </location>
</feature>
<protein>
    <submittedName>
        <fullName evidence="5">D-alanyl-D-alanine carboxypeptidase/D-alanyl-D-alanine-endopeptidase</fullName>
    </submittedName>
</protein>
<keyword evidence="2" id="KW-0378">Hydrolase</keyword>
<gene>
    <name evidence="5" type="ORF">BSR29_05735</name>
</gene>
<reference evidence="5 6" key="1">
    <citation type="submission" date="2016-11" db="EMBL/GenBank/DDBJ databases">
        <title>Actinomyces gypaetusis sp. nov. isolated from the vulture Gypaetus barbatus in Qinghai Tibet Plateau China.</title>
        <authorList>
            <person name="Meng X."/>
        </authorList>
    </citation>
    <scope>NUCLEOTIDE SEQUENCE [LARGE SCALE GENOMIC DNA]</scope>
    <source>
        <strain evidence="5 6">VUL4_2</strain>
    </source>
</reference>